<evidence type="ECO:0000313" key="2">
    <source>
        <dbReference type="Proteomes" id="UP000188354"/>
    </source>
</evidence>
<name>A0A4P1R4T1_LUPAN</name>
<evidence type="ECO:0000313" key="1">
    <source>
        <dbReference type="EMBL" id="OIW01474.1"/>
    </source>
</evidence>
<dbReference type="Gramene" id="OIW01474">
    <property type="protein sequence ID" value="OIW01474"/>
    <property type="gene ID" value="TanjilG_19400"/>
</dbReference>
<reference evidence="1 2" key="1">
    <citation type="journal article" date="2017" name="Plant Biotechnol. J.">
        <title>A comprehensive draft genome sequence for lupin (Lupinus angustifolius), an emerging health food: insights into plant-microbe interactions and legume evolution.</title>
        <authorList>
            <person name="Hane J.K."/>
            <person name="Ming Y."/>
            <person name="Kamphuis L.G."/>
            <person name="Nelson M.N."/>
            <person name="Garg G."/>
            <person name="Atkins C.A."/>
            <person name="Bayer P.E."/>
            <person name="Bravo A."/>
            <person name="Bringans S."/>
            <person name="Cannon S."/>
            <person name="Edwards D."/>
            <person name="Foley R."/>
            <person name="Gao L.L."/>
            <person name="Harrison M.J."/>
            <person name="Huang W."/>
            <person name="Hurgobin B."/>
            <person name="Li S."/>
            <person name="Liu C.W."/>
            <person name="McGrath A."/>
            <person name="Morahan G."/>
            <person name="Murray J."/>
            <person name="Weller J."/>
            <person name="Jian J."/>
            <person name="Singh K.B."/>
        </authorList>
    </citation>
    <scope>NUCLEOTIDE SEQUENCE [LARGE SCALE GENOMIC DNA]</scope>
    <source>
        <strain evidence="2">cv. Tanjil</strain>
        <tissue evidence="1">Whole plant</tissue>
    </source>
</reference>
<sequence length="89" mass="10170">MRRGETPSMQLLSSFMEVQFMGEKDTLVVHGEQRFKGTSVENANNFVSGEEVADRCNREFSGFMAKKPGIRERETTYSDMEFTSCIEDT</sequence>
<dbReference type="Proteomes" id="UP000188354">
    <property type="component" value="Chromosome LG11"/>
</dbReference>
<keyword evidence="2" id="KW-1185">Reference proteome</keyword>
<dbReference type="AlphaFoldDB" id="A0A4P1R4T1"/>
<protein>
    <submittedName>
        <fullName evidence="1">Uncharacterized protein</fullName>
    </submittedName>
</protein>
<gene>
    <name evidence="1" type="ORF">TanjilG_19400</name>
</gene>
<proteinExistence type="predicted"/>
<dbReference type="EMBL" id="CM007371">
    <property type="protein sequence ID" value="OIW01474.1"/>
    <property type="molecule type" value="Genomic_DNA"/>
</dbReference>
<accession>A0A4P1R4T1</accession>
<organism evidence="1 2">
    <name type="scientific">Lupinus angustifolius</name>
    <name type="common">Narrow-leaved blue lupine</name>
    <dbReference type="NCBI Taxonomy" id="3871"/>
    <lineage>
        <taxon>Eukaryota</taxon>
        <taxon>Viridiplantae</taxon>
        <taxon>Streptophyta</taxon>
        <taxon>Embryophyta</taxon>
        <taxon>Tracheophyta</taxon>
        <taxon>Spermatophyta</taxon>
        <taxon>Magnoliopsida</taxon>
        <taxon>eudicotyledons</taxon>
        <taxon>Gunneridae</taxon>
        <taxon>Pentapetalae</taxon>
        <taxon>rosids</taxon>
        <taxon>fabids</taxon>
        <taxon>Fabales</taxon>
        <taxon>Fabaceae</taxon>
        <taxon>Papilionoideae</taxon>
        <taxon>50 kb inversion clade</taxon>
        <taxon>genistoids sensu lato</taxon>
        <taxon>core genistoids</taxon>
        <taxon>Genisteae</taxon>
        <taxon>Lupinus</taxon>
    </lineage>
</organism>